<keyword evidence="4" id="KW-1185">Reference proteome</keyword>
<evidence type="ECO:0000256" key="2">
    <source>
        <dbReference type="SAM" id="SignalP"/>
    </source>
</evidence>
<gene>
    <name evidence="3" type="ORF">ACFQDH_07100</name>
</gene>
<proteinExistence type="predicted"/>
<name>A0ABW2ADZ0_9MICO</name>
<feature type="chain" id="PRO_5047461774" evidence="2">
    <location>
        <begin position="30"/>
        <end position="989"/>
    </location>
</feature>
<reference evidence="4" key="1">
    <citation type="journal article" date="2019" name="Int. J. Syst. Evol. Microbiol.">
        <title>The Global Catalogue of Microorganisms (GCM) 10K type strain sequencing project: providing services to taxonomists for standard genome sequencing and annotation.</title>
        <authorList>
            <consortium name="The Broad Institute Genomics Platform"/>
            <consortium name="The Broad Institute Genome Sequencing Center for Infectious Disease"/>
            <person name="Wu L."/>
            <person name="Ma J."/>
        </authorList>
    </citation>
    <scope>NUCLEOTIDE SEQUENCE [LARGE SCALE GENOMIC DNA]</scope>
    <source>
        <strain evidence="4">CCUG 58127</strain>
    </source>
</reference>
<dbReference type="InterPro" id="IPR009091">
    <property type="entry name" value="RCC1/BLIP-II"/>
</dbReference>
<accession>A0ABW2ADZ0</accession>
<dbReference type="SUPFAM" id="SSF50978">
    <property type="entry name" value="WD40 repeat-like"/>
    <property type="match status" value="1"/>
</dbReference>
<protein>
    <submittedName>
        <fullName evidence="3">Uncharacterized protein</fullName>
    </submittedName>
</protein>
<evidence type="ECO:0000256" key="1">
    <source>
        <dbReference type="SAM" id="MobiDB-lite"/>
    </source>
</evidence>
<feature type="signal peptide" evidence="2">
    <location>
        <begin position="1"/>
        <end position="29"/>
    </location>
</feature>
<keyword evidence="2" id="KW-0732">Signal</keyword>
<dbReference type="Proteomes" id="UP001596298">
    <property type="component" value="Unassembled WGS sequence"/>
</dbReference>
<organism evidence="3 4">
    <name type="scientific">Flexivirga alba</name>
    <dbReference type="NCBI Taxonomy" id="702742"/>
    <lineage>
        <taxon>Bacteria</taxon>
        <taxon>Bacillati</taxon>
        <taxon>Actinomycetota</taxon>
        <taxon>Actinomycetes</taxon>
        <taxon>Micrococcales</taxon>
        <taxon>Dermacoccaceae</taxon>
        <taxon>Flexivirga</taxon>
    </lineage>
</organism>
<dbReference type="SUPFAM" id="SSF50985">
    <property type="entry name" value="RCC1/BLIP-II"/>
    <property type="match status" value="1"/>
</dbReference>
<evidence type="ECO:0000313" key="4">
    <source>
        <dbReference type="Proteomes" id="UP001596298"/>
    </source>
</evidence>
<comment type="caution">
    <text evidence="3">The sequence shown here is derived from an EMBL/GenBank/DDBJ whole genome shotgun (WGS) entry which is preliminary data.</text>
</comment>
<sequence>MRSLRLFLTSLFGVLALMVGLLGTPWATAAPVTGATTPRTTPSATSATTGPGFVPVTPARVLDTRTGTEPAAGSTTTVSISGHAGIPISGVAAVVVNVTAVSPSGPGFVTTYPTGSTRPTASNLNYVKGQIVANQTIVKLGTGGAISLYTQTPTNLVVDVTGYYPIGAQYDALVPSRILDTRPGTEPAAGSTVSLVVTGKGGVPATGVAAVVLNVAAVSPAGPGFVTAYPAGVARPTASVLNYTTDSTVAGTTIAKVGAGGAVNLYTLKAADLVVDVAGWIPARSDFTPITPARILDTRSGVGAPTGPVAAKGTIDVQATGIAGIPANATAVEATVTAVSPAAPGFVTAWPAGVAQPTASTLNYVAGQIVANSATVKLGTTGKLDLYTLAQSDLLIDITGYWTPTSVAWGSAASVDPPQGDPQSISCPTSSFCAAVDTSGNALTWNGTRWTSPQRIDRAGDGLFSVSCPSSSFCAAIDGVGNVLTWNGTAWSAPKAVDTGNVLASVSCPSAGFCAAVDRNGAAVTYNGTSWATPKTIDAAGNGLTSVSCPTSTFCAAVDNNGSTLTYRNGTWSAPAGTDASGGGLTSVSCTSSTFCAAVDWNGNATTYNGTSWATPKSVDPSGGLTSVSCRSMSFCGAVDTNGQALIYRGGGSWSAPTLADTHTGRYGWHAPRSVSCASTAFCTSVDSGGYVATYSSGTWTSSSASAEPSRGGINVVSCPTATFCAAVDANGNALTSSGSAWAKPTQIDPPAESSGSPASGSLTASCASATFCLAVDAVTGGSFTYNGTKWSSSRSTGDSAAIRAVSCPTSTFCAAGDDAGNVLTWSGSSWSAPKSIDAAGNGLTSVSCSSSKFCAAVDRDGNALTFNGSSWSAPKSVDGAGNGLTSVSCPAGTFCAAVDWGGNALTYNGSTWSAPTSIDPTGGHLTSVSCASGSFCAAVDWDGNAASFNGSSWTAPQPVTTAPLVSVSCPTSTHCVAVDDDGNAVTGR</sequence>
<dbReference type="RefSeq" id="WP_382399824.1">
    <property type="nucleotide sequence ID" value="NZ_JBHSWH010000001.1"/>
</dbReference>
<feature type="region of interest" description="Disordered" evidence="1">
    <location>
        <begin position="32"/>
        <end position="54"/>
    </location>
</feature>
<evidence type="ECO:0000313" key="3">
    <source>
        <dbReference type="EMBL" id="MFC6705042.1"/>
    </source>
</evidence>
<dbReference type="InterPro" id="IPR036322">
    <property type="entry name" value="WD40_repeat_dom_sf"/>
</dbReference>
<dbReference type="EMBL" id="JBHSWH010000001">
    <property type="protein sequence ID" value="MFC6705042.1"/>
    <property type="molecule type" value="Genomic_DNA"/>
</dbReference>
<feature type="compositionally biased region" description="Low complexity" evidence="1">
    <location>
        <begin position="32"/>
        <end position="52"/>
    </location>
</feature>